<dbReference type="GO" id="GO:0016787">
    <property type="term" value="F:hydrolase activity"/>
    <property type="evidence" value="ECO:0007669"/>
    <property type="project" value="UniProtKB-KW"/>
</dbReference>
<evidence type="ECO:0000256" key="1">
    <source>
        <dbReference type="SAM" id="Phobius"/>
    </source>
</evidence>
<reference evidence="2 3" key="1">
    <citation type="submission" date="2018-03" db="EMBL/GenBank/DDBJ databases">
        <title>Comparative analysis of microorganisms from saline springs in Andes Mountain Range, Colombia.</title>
        <authorList>
            <person name="Rubin E."/>
        </authorList>
    </citation>
    <scope>NUCLEOTIDE SEQUENCE [LARGE SCALE GENOMIC DNA]</scope>
    <source>
        <strain evidence="2 3">USBA 854</strain>
    </source>
</reference>
<organism evidence="2 3">
    <name type="scientific">Halomonas ventosae</name>
    <dbReference type="NCBI Taxonomy" id="229007"/>
    <lineage>
        <taxon>Bacteria</taxon>
        <taxon>Pseudomonadati</taxon>
        <taxon>Pseudomonadota</taxon>
        <taxon>Gammaproteobacteria</taxon>
        <taxon>Oceanospirillales</taxon>
        <taxon>Halomonadaceae</taxon>
        <taxon>Halomonas</taxon>
    </lineage>
</organism>
<keyword evidence="1" id="KW-0472">Membrane</keyword>
<dbReference type="Proteomes" id="UP000239896">
    <property type="component" value="Unassembled WGS sequence"/>
</dbReference>
<name>A0A2T0VQW7_9GAMM</name>
<evidence type="ECO:0000313" key="3">
    <source>
        <dbReference type="Proteomes" id="UP000239896"/>
    </source>
</evidence>
<keyword evidence="1" id="KW-0812">Transmembrane</keyword>
<dbReference type="EMBL" id="PVTM01000002">
    <property type="protein sequence ID" value="PRY72929.1"/>
    <property type="molecule type" value="Genomic_DNA"/>
</dbReference>
<dbReference type="Pfam" id="PF04307">
    <property type="entry name" value="YdjM"/>
    <property type="match status" value="1"/>
</dbReference>
<comment type="caution">
    <text evidence="2">The sequence shown here is derived from an EMBL/GenBank/DDBJ whole genome shotgun (WGS) entry which is preliminary data.</text>
</comment>
<proteinExistence type="predicted"/>
<keyword evidence="3" id="KW-1185">Reference proteome</keyword>
<keyword evidence="2" id="KW-0378">Hydrolase</keyword>
<accession>A0A2T0VQW7</accession>
<feature type="transmembrane region" description="Helical" evidence="1">
    <location>
        <begin position="59"/>
        <end position="79"/>
    </location>
</feature>
<keyword evidence="1" id="KW-1133">Transmembrane helix</keyword>
<feature type="transmembrane region" description="Helical" evidence="1">
    <location>
        <begin position="116"/>
        <end position="134"/>
    </location>
</feature>
<dbReference type="AlphaFoldDB" id="A0A2T0VQW7"/>
<feature type="transmembrane region" description="Helical" evidence="1">
    <location>
        <begin position="7"/>
        <end position="24"/>
    </location>
</feature>
<feature type="transmembrane region" description="Helical" evidence="1">
    <location>
        <begin position="85"/>
        <end position="104"/>
    </location>
</feature>
<dbReference type="InterPro" id="IPR007404">
    <property type="entry name" value="YdjM-like"/>
</dbReference>
<sequence>MADFRTHLGVAVVGGSLLGLGAWQATPLSATDAASLAILTAFGGILPDVDADNSHAIRLIFTLLAVLSVVVGALLLQGWLGPGRLIVACGGLYVGVRYVLSAVFRRFSVHRGIWHSLLASLLCGLATTVASYQWLLQEAWMAWAQGLALVLGTLIHLLLDELYSVDLEGTRIKRSFGTALKLFDYRQPGNSLVMLMAAASLAPWLPPWGALRELLRQGASLWR</sequence>
<gene>
    <name evidence="2" type="ORF">BCL64_1028</name>
</gene>
<dbReference type="RefSeq" id="WP_106229356.1">
    <property type="nucleotide sequence ID" value="NZ_PVTM01000002.1"/>
</dbReference>
<evidence type="ECO:0000313" key="2">
    <source>
        <dbReference type="EMBL" id="PRY72929.1"/>
    </source>
</evidence>
<feature type="transmembrane region" description="Helical" evidence="1">
    <location>
        <begin position="140"/>
        <end position="159"/>
    </location>
</feature>
<feature type="transmembrane region" description="Helical" evidence="1">
    <location>
        <begin position="30"/>
        <end position="47"/>
    </location>
</feature>
<protein>
    <submittedName>
        <fullName evidence="2">LexA-binding, inner membrane-associated putative hydrolase</fullName>
    </submittedName>
</protein>